<protein>
    <recommendedName>
        <fullName evidence="1">GPI inositol-deacylase PGAP1-like alpha/beta domain-containing protein</fullName>
    </recommendedName>
</protein>
<dbReference type="PANTHER" id="PTHR11440">
    <property type="entry name" value="LECITHIN-CHOLESTEROL ACYLTRANSFERASE-RELATED"/>
    <property type="match status" value="1"/>
</dbReference>
<dbReference type="Pfam" id="PF07819">
    <property type="entry name" value="PGAP1"/>
    <property type="match status" value="1"/>
</dbReference>
<reference evidence="2" key="1">
    <citation type="submission" date="2009-12" db="EMBL/GenBank/DDBJ databases">
        <authorList>
            <person name="Weinstock G."/>
            <person name="Sodergren E."/>
            <person name="Clifton S."/>
            <person name="Fulton L."/>
            <person name="Fulton B."/>
            <person name="Courtney L."/>
            <person name="Fronick C."/>
            <person name="Harrison M."/>
            <person name="Strong C."/>
            <person name="Farmer C."/>
            <person name="Delahaunty K."/>
            <person name="Markovic C."/>
            <person name="Hall O."/>
            <person name="Minx P."/>
            <person name="Tomlinson C."/>
            <person name="Mitreva M."/>
            <person name="Nelson J."/>
            <person name="Hou S."/>
            <person name="Wollam A."/>
            <person name="Pepin K.H."/>
            <person name="Johnson M."/>
            <person name="Bhonagiri V."/>
            <person name="Nash W.E."/>
            <person name="Warren W."/>
            <person name="Chinwalla A."/>
            <person name="Mardis E.R."/>
            <person name="Wilson R.K."/>
        </authorList>
    </citation>
    <scope>NUCLEOTIDE SEQUENCE [LARGE SCALE GENOMIC DNA]</scope>
    <source>
        <strain evidence="2">DSM 4541</strain>
    </source>
</reference>
<dbReference type="GeneID" id="93422154"/>
<dbReference type="Proteomes" id="UP000005512">
    <property type="component" value="Unassembled WGS sequence"/>
</dbReference>
<accession>D1P4L2</accession>
<evidence type="ECO:0000313" key="3">
    <source>
        <dbReference type="Proteomes" id="UP000005512"/>
    </source>
</evidence>
<dbReference type="RefSeq" id="WP_006815181.1">
    <property type="nucleotide sequence ID" value="NZ_GG703819.1"/>
</dbReference>
<sequence>MSNRNIPEVGECQFVSYHIPKWKEDGTCHWNDVQLQPKSFNAEAKCILPPRKVIPVIFLPGIMGTNLMSKGDDKKEMWRGDAGYEIFLQWAERTGHERKNILNPKTTTVDNRGLVDKEVYTPFSDDGYLFPKRHDRGWGEALNYSYGRFLSVFQAALINDWQSNVLNFERLSKGDIKLPYVSILNEFVEKPLGTEEKENEQTLTQKELDHFNRFLFPLHVFGYNWLADNAESASKLVEYIDNVIKLYRCHGYGLAVEKVILVTHSMGGLVARYAMNPTPESTFDGCQNKVLGVVHGVIPDLGSPAAYRRMGTGASEEGHTAGHILGWSAKELMPVLAQSPAPLQLLPYPSYKSPWLFIPEEGSYPQTIDPETGKPDPFKDIYLRNDVWWKLYRPDILDKDSVVIDNNWLAYQDIMDDTVRQFMYHQEKKLYHPNTYVFYGNQVESDGYLDWVPTKLTVSPYVFSQGEPHLPPTNRQKREKGQLAKELKLNSSKTAGDGTVPIESFSAIYAHRSIKSILATNVDHQDAYKVDDIVDIKSRPAIQFTLRAIIKMVMDVPLND</sequence>
<dbReference type="HOGENOM" id="CLU_025560_0_0_6"/>
<keyword evidence="3" id="KW-1185">Reference proteome</keyword>
<dbReference type="AlphaFoldDB" id="D1P4L2"/>
<dbReference type="InterPro" id="IPR029058">
    <property type="entry name" value="AB_hydrolase_fold"/>
</dbReference>
<dbReference type="InterPro" id="IPR012908">
    <property type="entry name" value="PGAP1-ab_dom-like"/>
</dbReference>
<dbReference type="SUPFAM" id="SSF53474">
    <property type="entry name" value="alpha/beta-Hydrolases"/>
    <property type="match status" value="1"/>
</dbReference>
<dbReference type="EMBL" id="ABXV02000030">
    <property type="protein sequence ID" value="EFB71838.1"/>
    <property type="molecule type" value="Genomic_DNA"/>
</dbReference>
<name>D1P4L2_9GAMM</name>
<gene>
    <name evidence="2" type="ORF">PROVRUST_07164</name>
</gene>
<comment type="caution">
    <text evidence="2">The sequence shown here is derived from an EMBL/GenBank/DDBJ whole genome shotgun (WGS) entry which is preliminary data.</text>
</comment>
<feature type="domain" description="GPI inositol-deacylase PGAP1-like alpha/beta" evidence="1">
    <location>
        <begin position="230"/>
        <end position="275"/>
    </location>
</feature>
<evidence type="ECO:0000313" key="2">
    <source>
        <dbReference type="EMBL" id="EFB71838.1"/>
    </source>
</evidence>
<dbReference type="Gene3D" id="3.40.50.1820">
    <property type="entry name" value="alpha/beta hydrolase"/>
    <property type="match status" value="1"/>
</dbReference>
<evidence type="ECO:0000259" key="1">
    <source>
        <dbReference type="Pfam" id="PF07819"/>
    </source>
</evidence>
<dbReference type="eggNOG" id="COG1075">
    <property type="taxonomic scope" value="Bacteria"/>
</dbReference>
<proteinExistence type="predicted"/>
<dbReference type="STRING" id="500637.PROVRUST_07164"/>
<dbReference type="GO" id="GO:0016788">
    <property type="term" value="F:hydrolase activity, acting on ester bonds"/>
    <property type="evidence" value="ECO:0007669"/>
    <property type="project" value="InterPro"/>
</dbReference>
<organism evidence="2 3">
    <name type="scientific">Providencia rustigianii DSM 4541</name>
    <dbReference type="NCBI Taxonomy" id="500637"/>
    <lineage>
        <taxon>Bacteria</taxon>
        <taxon>Pseudomonadati</taxon>
        <taxon>Pseudomonadota</taxon>
        <taxon>Gammaproteobacteria</taxon>
        <taxon>Enterobacterales</taxon>
        <taxon>Morganellaceae</taxon>
        <taxon>Providencia</taxon>
    </lineage>
</organism>